<protein>
    <submittedName>
        <fullName evidence="1">Uncharacterized protein</fullName>
    </submittedName>
</protein>
<dbReference type="Proteomes" id="UP000694700">
    <property type="component" value="Unplaced"/>
</dbReference>
<reference evidence="1" key="1">
    <citation type="submission" date="2025-08" db="UniProtKB">
        <authorList>
            <consortium name="Ensembl"/>
        </authorList>
    </citation>
    <scope>IDENTIFICATION</scope>
</reference>
<dbReference type="Ensembl" id="ENSCCRT00015020578.1">
    <property type="protein sequence ID" value="ENSCCRP00015019864.1"/>
    <property type="gene ID" value="ENSCCRG00015008611.1"/>
</dbReference>
<proteinExistence type="predicted"/>
<dbReference type="AlphaFoldDB" id="A0A8C1TCK0"/>
<accession>A0A8C1TCK0</accession>
<evidence type="ECO:0000313" key="1">
    <source>
        <dbReference type="Ensembl" id="ENSCCRP00015019864.1"/>
    </source>
</evidence>
<sequence length="120" mass="13468">MGPCLAEPSVTLTAQLFGVLKITAFTIMTAQTKDPRLARRIVSKQHRTRLLQQKLTANLNIHLEDLVFSKTDHKEIHKSNIHERAVNAKTLITDTIDPAEFSSNPAPTHILCSFQIILKD</sequence>
<evidence type="ECO:0000313" key="2">
    <source>
        <dbReference type="Proteomes" id="UP000694700"/>
    </source>
</evidence>
<organism evidence="1 2">
    <name type="scientific">Cyprinus carpio</name>
    <name type="common">Common carp</name>
    <dbReference type="NCBI Taxonomy" id="7962"/>
    <lineage>
        <taxon>Eukaryota</taxon>
        <taxon>Metazoa</taxon>
        <taxon>Chordata</taxon>
        <taxon>Craniata</taxon>
        <taxon>Vertebrata</taxon>
        <taxon>Euteleostomi</taxon>
        <taxon>Actinopterygii</taxon>
        <taxon>Neopterygii</taxon>
        <taxon>Teleostei</taxon>
        <taxon>Ostariophysi</taxon>
        <taxon>Cypriniformes</taxon>
        <taxon>Cyprinidae</taxon>
        <taxon>Cyprininae</taxon>
        <taxon>Cyprinus</taxon>
    </lineage>
</organism>
<name>A0A8C1TCK0_CYPCA</name>